<gene>
    <name evidence="4" type="primary">TCB1_243</name>
    <name evidence="4" type="ORF">AVEN_1532_1</name>
</gene>
<dbReference type="GO" id="GO:0005634">
    <property type="term" value="C:nucleus"/>
    <property type="evidence" value="ECO:0007669"/>
    <property type="project" value="UniProtKB-SubCell"/>
</dbReference>
<dbReference type="GO" id="GO:0003677">
    <property type="term" value="F:DNA binding"/>
    <property type="evidence" value="ECO:0007669"/>
    <property type="project" value="InterPro"/>
</dbReference>
<dbReference type="InterPro" id="IPR038717">
    <property type="entry name" value="Tc1-like_DDE_dom"/>
</dbReference>
<dbReference type="PANTHER" id="PTHR23022:SF135">
    <property type="entry name" value="SI:DKEY-77F5.3"/>
    <property type="match status" value="1"/>
</dbReference>
<dbReference type="Pfam" id="PF01498">
    <property type="entry name" value="HTH_Tnp_Tc3_2"/>
    <property type="match status" value="1"/>
</dbReference>
<dbReference type="InterPro" id="IPR036397">
    <property type="entry name" value="RNaseH_sf"/>
</dbReference>
<evidence type="ECO:0000313" key="4">
    <source>
        <dbReference type="EMBL" id="GBM38141.1"/>
    </source>
</evidence>
<dbReference type="AlphaFoldDB" id="A0A4Y2FA82"/>
<sequence>MTRTTPEPHSFLKVPHQREDAPTSVRFTCIRLTYTVDLQLTELETLARGLRAPLGHRPQALTPRQTWGLSGLVVSSHPRAGGFQVRSYTEDPLCIIIGRLECGRTQLEVSEELGIAQSVISRLWQRFQDDGNVSRCYSTGRPRVTTPNEDRYLAVTAKRNRRSTASDLSRQLSSATGTTVSRQTVYRRLGHIGLYARRPVRCVPLTATHCRLRLAWSREHALWTPQQWSCLMCSDESRFSLQSDSRRTFIWRAPGTRYHQENTIERHRYGGAGWLVWGGIILGSRTDLHVQSVTMTGHIYRDVILEQHVRLFRGAMGAEFLFMDDNARPHRANVADECLQSEDMTRMYWPAYSPDLNPIEHVWDMLGRRIAARQPPPTCLSELRRELLDEWCNIPQDQIDNLILSMPRRCKACIASSGRHTPY</sequence>
<dbReference type="PANTHER" id="PTHR23022">
    <property type="entry name" value="TRANSPOSABLE ELEMENT-RELATED"/>
    <property type="match status" value="1"/>
</dbReference>
<comment type="subcellular location">
    <subcellularLocation>
        <location evidence="1">Nucleus</location>
    </subcellularLocation>
</comment>
<comment type="caution">
    <text evidence="4">The sequence shown here is derived from an EMBL/GenBank/DDBJ whole genome shotgun (WGS) entry which is preliminary data.</text>
</comment>
<dbReference type="Gene3D" id="3.30.420.10">
    <property type="entry name" value="Ribonuclease H-like superfamily/Ribonuclease H"/>
    <property type="match status" value="1"/>
</dbReference>
<evidence type="ECO:0000259" key="2">
    <source>
        <dbReference type="Pfam" id="PF01498"/>
    </source>
</evidence>
<proteinExistence type="predicted"/>
<dbReference type="InterPro" id="IPR002492">
    <property type="entry name" value="Transposase_Tc1-like"/>
</dbReference>
<dbReference type="GO" id="GO:0006313">
    <property type="term" value="P:DNA transposition"/>
    <property type="evidence" value="ECO:0007669"/>
    <property type="project" value="InterPro"/>
</dbReference>
<name>A0A4Y2FA82_ARAVE</name>
<dbReference type="Pfam" id="PF13358">
    <property type="entry name" value="DDE_3"/>
    <property type="match status" value="1"/>
</dbReference>
<dbReference type="EMBL" id="BGPR01000859">
    <property type="protein sequence ID" value="GBM38141.1"/>
    <property type="molecule type" value="Genomic_DNA"/>
</dbReference>
<dbReference type="GO" id="GO:0015074">
    <property type="term" value="P:DNA integration"/>
    <property type="evidence" value="ECO:0007669"/>
    <property type="project" value="InterPro"/>
</dbReference>
<organism evidence="4 5">
    <name type="scientific">Araneus ventricosus</name>
    <name type="common">Orbweaver spider</name>
    <name type="synonym">Epeira ventricosa</name>
    <dbReference type="NCBI Taxonomy" id="182803"/>
    <lineage>
        <taxon>Eukaryota</taxon>
        <taxon>Metazoa</taxon>
        <taxon>Ecdysozoa</taxon>
        <taxon>Arthropoda</taxon>
        <taxon>Chelicerata</taxon>
        <taxon>Arachnida</taxon>
        <taxon>Araneae</taxon>
        <taxon>Araneomorphae</taxon>
        <taxon>Entelegynae</taxon>
        <taxon>Araneoidea</taxon>
        <taxon>Araneidae</taxon>
        <taxon>Araneus</taxon>
    </lineage>
</organism>
<evidence type="ECO:0000259" key="3">
    <source>
        <dbReference type="Pfam" id="PF13358"/>
    </source>
</evidence>
<reference evidence="4 5" key="1">
    <citation type="journal article" date="2019" name="Sci. Rep.">
        <title>Orb-weaving spider Araneus ventricosus genome elucidates the spidroin gene catalogue.</title>
        <authorList>
            <person name="Kono N."/>
            <person name="Nakamura H."/>
            <person name="Ohtoshi R."/>
            <person name="Moran D.A.P."/>
            <person name="Shinohara A."/>
            <person name="Yoshida Y."/>
            <person name="Fujiwara M."/>
            <person name="Mori M."/>
            <person name="Tomita M."/>
            <person name="Arakawa K."/>
        </authorList>
    </citation>
    <scope>NUCLEOTIDE SEQUENCE [LARGE SCALE GENOMIC DNA]</scope>
</reference>
<feature type="domain" description="Transposase Tc1-like" evidence="2">
    <location>
        <begin position="150"/>
        <end position="220"/>
    </location>
</feature>
<dbReference type="CDD" id="cd00093">
    <property type="entry name" value="HTH_XRE"/>
    <property type="match status" value="1"/>
</dbReference>
<accession>A0A4Y2FA82</accession>
<feature type="domain" description="Tc1-like transposase DDE" evidence="3">
    <location>
        <begin position="231"/>
        <end position="374"/>
    </location>
</feature>
<dbReference type="InterPro" id="IPR052338">
    <property type="entry name" value="Transposase_5"/>
</dbReference>
<dbReference type="Proteomes" id="UP000499080">
    <property type="component" value="Unassembled WGS sequence"/>
</dbReference>
<evidence type="ECO:0000256" key="1">
    <source>
        <dbReference type="ARBA" id="ARBA00004123"/>
    </source>
</evidence>
<protein>
    <submittedName>
        <fullName evidence="4">Transposable element Tcb1 transposase</fullName>
    </submittedName>
</protein>
<evidence type="ECO:0000313" key="5">
    <source>
        <dbReference type="Proteomes" id="UP000499080"/>
    </source>
</evidence>
<keyword evidence="5" id="KW-1185">Reference proteome</keyword>
<dbReference type="InterPro" id="IPR009057">
    <property type="entry name" value="Homeodomain-like_sf"/>
</dbReference>
<dbReference type="InterPro" id="IPR001387">
    <property type="entry name" value="Cro/C1-type_HTH"/>
</dbReference>
<dbReference type="SUPFAM" id="SSF46689">
    <property type="entry name" value="Homeodomain-like"/>
    <property type="match status" value="1"/>
</dbReference>